<evidence type="ECO:0000256" key="1">
    <source>
        <dbReference type="SAM" id="Phobius"/>
    </source>
</evidence>
<evidence type="ECO:0000313" key="2">
    <source>
        <dbReference type="EMBL" id="UJF33948.1"/>
    </source>
</evidence>
<evidence type="ECO:0008006" key="4">
    <source>
        <dbReference type="Google" id="ProtNLM"/>
    </source>
</evidence>
<sequence>MYFGLMMCSGMVIGMTFYNLWTHGLIGSVPVTGILLQLLLGFLIAFSVESFIVGPAAKKLVLSLPLDPSKKGLMILSISVCMVIGMVLCMSIYGLAVSYLMNHQLEEKSLLADYVSLVGINFIFALPLQLIVVGPIVRLLFVTFIKNKAAAGAAAQ</sequence>
<evidence type="ECO:0000313" key="3">
    <source>
        <dbReference type="Proteomes" id="UP001649230"/>
    </source>
</evidence>
<dbReference type="Proteomes" id="UP001649230">
    <property type="component" value="Chromosome"/>
</dbReference>
<gene>
    <name evidence="2" type="ORF">L0M14_01470</name>
</gene>
<dbReference type="EMBL" id="CP090978">
    <property type="protein sequence ID" value="UJF33948.1"/>
    <property type="molecule type" value="Genomic_DNA"/>
</dbReference>
<feature type="transmembrane region" description="Helical" evidence="1">
    <location>
        <begin position="34"/>
        <end position="53"/>
    </location>
</feature>
<protein>
    <recommendedName>
        <fullName evidence="4">DUF2798 domain-containing protein</fullName>
    </recommendedName>
</protein>
<reference evidence="2 3" key="1">
    <citation type="journal article" date="2024" name="Int. J. Syst. Evol. Microbiol.">
        <title>Paenibacillus hexagrammi sp. nov., a novel bacterium isolated from the gut content of Hexagrammos agrammus.</title>
        <authorList>
            <person name="Jung H.K."/>
            <person name="Kim D.G."/>
            <person name="Zin H."/>
            <person name="Park J."/>
            <person name="Jung H."/>
            <person name="Kim Y.O."/>
            <person name="Kong H.J."/>
            <person name="Kim J.W."/>
            <person name="Kim Y.S."/>
        </authorList>
    </citation>
    <scope>NUCLEOTIDE SEQUENCE [LARGE SCALE GENOMIC DNA]</scope>
    <source>
        <strain evidence="2 3">YPD9-1</strain>
    </source>
</reference>
<feature type="transmembrane region" description="Helical" evidence="1">
    <location>
        <begin position="73"/>
        <end position="94"/>
    </location>
</feature>
<keyword evidence="1" id="KW-0472">Membrane</keyword>
<keyword evidence="1" id="KW-1133">Transmembrane helix</keyword>
<feature type="transmembrane region" description="Helical" evidence="1">
    <location>
        <begin position="5"/>
        <end position="22"/>
    </location>
</feature>
<name>A0ABY3SJG4_9BACL</name>
<dbReference type="Pfam" id="PF11391">
    <property type="entry name" value="DUF2798"/>
    <property type="match status" value="2"/>
</dbReference>
<keyword evidence="3" id="KW-1185">Reference proteome</keyword>
<dbReference type="RefSeq" id="WP_235120339.1">
    <property type="nucleotide sequence ID" value="NZ_CP090978.1"/>
</dbReference>
<keyword evidence="1" id="KW-0812">Transmembrane</keyword>
<organism evidence="2 3">
    <name type="scientific">Paenibacillus hexagrammi</name>
    <dbReference type="NCBI Taxonomy" id="2908839"/>
    <lineage>
        <taxon>Bacteria</taxon>
        <taxon>Bacillati</taxon>
        <taxon>Bacillota</taxon>
        <taxon>Bacilli</taxon>
        <taxon>Bacillales</taxon>
        <taxon>Paenibacillaceae</taxon>
        <taxon>Paenibacillus</taxon>
    </lineage>
</organism>
<accession>A0ABY3SJG4</accession>
<proteinExistence type="predicted"/>
<feature type="transmembrane region" description="Helical" evidence="1">
    <location>
        <begin position="114"/>
        <end position="141"/>
    </location>
</feature>
<dbReference type="InterPro" id="IPR021529">
    <property type="entry name" value="DUF2798"/>
</dbReference>